<dbReference type="AlphaFoldDB" id="A0A494WT47"/>
<keyword evidence="2" id="KW-1185">Reference proteome</keyword>
<protein>
    <submittedName>
        <fullName evidence="1">Uncharacterized protein</fullName>
    </submittedName>
</protein>
<evidence type="ECO:0000313" key="1">
    <source>
        <dbReference type="EMBL" id="RKO66081.1"/>
    </source>
</evidence>
<gene>
    <name evidence="1" type="ORF">D7024_03375</name>
</gene>
<dbReference type="RefSeq" id="WP_121450526.1">
    <property type="nucleotide sequence ID" value="NZ_RBWE01000001.1"/>
</dbReference>
<evidence type="ECO:0000313" key="2">
    <source>
        <dbReference type="Proteomes" id="UP000271256"/>
    </source>
</evidence>
<sequence length="101" mass="11840">MGLHLSGHRQYELLLVETKEFVFTIKGRPIHPTVDALNLHRTNAGQWVKAELIISCNDDFEAWVFDPYEEGESRLYVPGDRYFPCFYENQTYEVIFANQNP</sequence>
<proteinExistence type="predicted"/>
<comment type="caution">
    <text evidence="1">The sequence shown here is derived from an EMBL/GenBank/DDBJ whole genome shotgun (WGS) entry which is preliminary data.</text>
</comment>
<dbReference type="Proteomes" id="UP000271256">
    <property type="component" value="Unassembled WGS sequence"/>
</dbReference>
<accession>A0A494WT47</accession>
<organism evidence="1 2">
    <name type="scientific">Desulfofundulus salinus</name>
    <dbReference type="NCBI Taxonomy" id="2419843"/>
    <lineage>
        <taxon>Bacteria</taxon>
        <taxon>Bacillati</taxon>
        <taxon>Bacillota</taxon>
        <taxon>Clostridia</taxon>
        <taxon>Eubacteriales</taxon>
        <taxon>Peptococcaceae</taxon>
        <taxon>Desulfofundulus</taxon>
    </lineage>
</organism>
<reference evidence="1 2" key="1">
    <citation type="submission" date="2018-10" db="EMBL/GenBank/DDBJ databases">
        <authorList>
            <person name="Grouzdev D.S."/>
            <person name="Krutkina M.S."/>
            <person name="Tourova T.P."/>
            <person name="Nazina T.N."/>
        </authorList>
    </citation>
    <scope>NUCLEOTIDE SEQUENCE [LARGE SCALE GENOMIC DNA]</scope>
    <source>
        <strain evidence="1 2">435</strain>
    </source>
</reference>
<dbReference type="EMBL" id="RBWE01000001">
    <property type="protein sequence ID" value="RKO66081.1"/>
    <property type="molecule type" value="Genomic_DNA"/>
</dbReference>
<name>A0A494WT47_9FIRM</name>